<feature type="transmembrane region" description="Helical" evidence="6">
    <location>
        <begin position="112"/>
        <end position="132"/>
    </location>
</feature>
<feature type="transmembrane region" description="Helical" evidence="6">
    <location>
        <begin position="42"/>
        <end position="63"/>
    </location>
</feature>
<dbReference type="Proteomes" id="UP001310387">
    <property type="component" value="Unassembled WGS sequence"/>
</dbReference>
<dbReference type="EMBL" id="JBAGLP010000105">
    <property type="protein sequence ID" value="MEG3613990.1"/>
    <property type="molecule type" value="Genomic_DNA"/>
</dbReference>
<evidence type="ECO:0000313" key="8">
    <source>
        <dbReference type="EMBL" id="MEG3613990.1"/>
    </source>
</evidence>
<gene>
    <name evidence="8" type="ORF">V5O49_02505</name>
</gene>
<dbReference type="Pfam" id="PF07690">
    <property type="entry name" value="MFS_1"/>
    <property type="match status" value="1"/>
</dbReference>
<feature type="transmembrane region" description="Helical" evidence="6">
    <location>
        <begin position="411"/>
        <end position="430"/>
    </location>
</feature>
<evidence type="ECO:0000259" key="7">
    <source>
        <dbReference type="PROSITE" id="PS50850"/>
    </source>
</evidence>
<dbReference type="Gene3D" id="1.20.1250.20">
    <property type="entry name" value="MFS general substrate transporter like domains"/>
    <property type="match status" value="2"/>
</dbReference>
<dbReference type="PANTHER" id="PTHR23528">
    <property type="match status" value="1"/>
</dbReference>
<dbReference type="PROSITE" id="PS50850">
    <property type="entry name" value="MFS"/>
    <property type="match status" value="1"/>
</dbReference>
<accession>A0ABU7Z3I7</accession>
<reference evidence="8" key="1">
    <citation type="journal article" date="2024" name="Antonie Van Leeuwenhoek">
        <title>Isoptericola haloaureus sp. nov., a dimorphic actinobacterium isolated from mangrove sediments of southeast India, implicating biosaline agricultural significance through nitrogen fixation and salt tolerance genes.</title>
        <authorList>
            <person name="Prathaban M."/>
            <person name="Prathiviraj R."/>
            <person name="Ravichandran M."/>
            <person name="Natarajan S.D."/>
            <person name="Sobanaa M."/>
            <person name="Hari Krishna Kumar S."/>
            <person name="Chandrasekar V."/>
            <person name="Selvin J."/>
        </authorList>
    </citation>
    <scope>NUCLEOTIDE SEQUENCE</scope>
    <source>
        <strain evidence="8">MP1014</strain>
    </source>
</reference>
<feature type="transmembrane region" description="Helical" evidence="6">
    <location>
        <begin position="138"/>
        <end position="161"/>
    </location>
</feature>
<evidence type="ECO:0000256" key="5">
    <source>
        <dbReference type="SAM" id="MobiDB-lite"/>
    </source>
</evidence>
<sequence length="436" mass="44763">MQSSNAPAPDVDTTGPLDPASLAPDTGLPAGRGRILRFGSGFLLNGVLWAVGLAIVSTVLLPQRLRDVGYDAETAAALFGTINAVAAVVSLVANLVFGNLSDRTRLPMGRRAPWIAGGAVLGGVSLALTGFLNSAVTITLVYAVAMVGLNMMLAPALAVLADRVPPKARGTMSAFYGTGVAVGYPLGSLVGAAFISSTTPGFLVGGVLLLAGGVAALALWPREVSAATLPPAAGGLRDLVRSFRPPRNAPDFYWAFAGRLFMLLSYQMIFAFQLYIAQDYLGQTTEQSAATIAVTSVIVLVVSLLGSAAGGPISDLLRRRKLPVVLSSVLFAVGIAMPWLLPTTTGLYLFAGIAGFGYGVYTSVDQALNVDVLPDPETAGKDLGILNLSTTLGQTAGPLVTGWLVAGFGGYGAAFPVSIAAALLGAFAITRIRAVR</sequence>
<dbReference type="InterPro" id="IPR011701">
    <property type="entry name" value="MFS"/>
</dbReference>
<evidence type="ECO:0000256" key="1">
    <source>
        <dbReference type="ARBA" id="ARBA00004651"/>
    </source>
</evidence>
<dbReference type="InterPro" id="IPR036259">
    <property type="entry name" value="MFS_trans_sf"/>
</dbReference>
<dbReference type="InterPro" id="IPR020846">
    <property type="entry name" value="MFS_dom"/>
</dbReference>
<feature type="transmembrane region" description="Helical" evidence="6">
    <location>
        <begin position="201"/>
        <end position="220"/>
    </location>
</feature>
<proteinExistence type="predicted"/>
<reference evidence="8" key="2">
    <citation type="submission" date="2024-02" db="EMBL/GenBank/DDBJ databases">
        <authorList>
            <person name="Prathaban M."/>
            <person name="Mythili R."/>
            <person name="Sharmila Devi N."/>
            <person name="Sobanaa M."/>
            <person name="Prathiviraj R."/>
            <person name="Selvin J."/>
        </authorList>
    </citation>
    <scope>NUCLEOTIDE SEQUENCE</scope>
    <source>
        <strain evidence="8">MP1014</strain>
    </source>
</reference>
<comment type="subcellular location">
    <subcellularLocation>
        <location evidence="1">Cell membrane</location>
        <topology evidence="1">Multi-pass membrane protein</topology>
    </subcellularLocation>
</comment>
<evidence type="ECO:0000313" key="9">
    <source>
        <dbReference type="Proteomes" id="UP001310387"/>
    </source>
</evidence>
<feature type="transmembrane region" description="Helical" evidence="6">
    <location>
        <begin position="75"/>
        <end position="100"/>
    </location>
</feature>
<keyword evidence="4 6" id="KW-0472">Membrane</keyword>
<evidence type="ECO:0000256" key="6">
    <source>
        <dbReference type="SAM" id="Phobius"/>
    </source>
</evidence>
<dbReference type="PANTHER" id="PTHR23528:SF1">
    <property type="entry name" value="MAJOR FACILITATOR SUPERFAMILY (MFS) PROFILE DOMAIN-CONTAINING PROTEIN"/>
    <property type="match status" value="1"/>
</dbReference>
<keyword evidence="2 6" id="KW-0812">Transmembrane</keyword>
<feature type="transmembrane region" description="Helical" evidence="6">
    <location>
        <begin position="173"/>
        <end position="195"/>
    </location>
</feature>
<organism evidence="8 9">
    <name type="scientific">Isoptericola haloaureus</name>
    <dbReference type="NCBI Taxonomy" id="1542902"/>
    <lineage>
        <taxon>Bacteria</taxon>
        <taxon>Bacillati</taxon>
        <taxon>Actinomycetota</taxon>
        <taxon>Actinomycetes</taxon>
        <taxon>Micrococcales</taxon>
        <taxon>Promicromonosporaceae</taxon>
        <taxon>Isoptericola</taxon>
    </lineage>
</organism>
<feature type="transmembrane region" description="Helical" evidence="6">
    <location>
        <begin position="322"/>
        <end position="341"/>
    </location>
</feature>
<comment type="caution">
    <text evidence="8">The sequence shown here is derived from an EMBL/GenBank/DDBJ whole genome shotgun (WGS) entry which is preliminary data.</text>
</comment>
<dbReference type="SUPFAM" id="SSF103473">
    <property type="entry name" value="MFS general substrate transporter"/>
    <property type="match status" value="1"/>
</dbReference>
<feature type="transmembrane region" description="Helical" evidence="6">
    <location>
        <begin position="252"/>
        <end position="276"/>
    </location>
</feature>
<name>A0ABU7Z3I7_9MICO</name>
<feature type="domain" description="Major facilitator superfamily (MFS) profile" evidence="7">
    <location>
        <begin position="38"/>
        <end position="436"/>
    </location>
</feature>
<feature type="region of interest" description="Disordered" evidence="5">
    <location>
        <begin position="1"/>
        <end position="24"/>
    </location>
</feature>
<evidence type="ECO:0000256" key="3">
    <source>
        <dbReference type="ARBA" id="ARBA00022989"/>
    </source>
</evidence>
<keyword evidence="3 6" id="KW-1133">Transmembrane helix</keyword>
<evidence type="ECO:0000256" key="2">
    <source>
        <dbReference type="ARBA" id="ARBA00022692"/>
    </source>
</evidence>
<keyword evidence="9" id="KW-1185">Reference proteome</keyword>
<feature type="transmembrane region" description="Helical" evidence="6">
    <location>
        <begin position="288"/>
        <end position="310"/>
    </location>
</feature>
<protein>
    <submittedName>
        <fullName evidence="8">MFS transporter</fullName>
    </submittedName>
</protein>
<dbReference type="RefSeq" id="WP_332900851.1">
    <property type="nucleotide sequence ID" value="NZ_JBAGLP010000105.1"/>
</dbReference>
<evidence type="ECO:0000256" key="4">
    <source>
        <dbReference type="ARBA" id="ARBA00023136"/>
    </source>
</evidence>